<dbReference type="AlphaFoldDB" id="R8AUD6"/>
<dbReference type="PIRSF" id="PIRSF002786">
    <property type="entry name" value="XcpX"/>
    <property type="match status" value="1"/>
</dbReference>
<evidence type="ECO:0000256" key="3">
    <source>
        <dbReference type="ARBA" id="ARBA00022448"/>
    </source>
</evidence>
<feature type="transmembrane region" description="Helical" evidence="11">
    <location>
        <begin position="20"/>
        <end position="39"/>
    </location>
</feature>
<evidence type="ECO:0000256" key="2">
    <source>
        <dbReference type="ARBA" id="ARBA00007246"/>
    </source>
</evidence>
<dbReference type="Pfam" id="PF03934">
    <property type="entry name" value="T2SSK"/>
    <property type="match status" value="1"/>
</dbReference>
<protein>
    <submittedName>
        <fullName evidence="14">Type II secretion system protein K</fullName>
    </submittedName>
</protein>
<name>R8AUD6_PLESH</name>
<dbReference type="SUPFAM" id="SSF158544">
    <property type="entry name" value="GspK insert domain-like"/>
    <property type="match status" value="2"/>
</dbReference>
<dbReference type="SUPFAM" id="SSF54523">
    <property type="entry name" value="Pili subunits"/>
    <property type="match status" value="1"/>
</dbReference>
<evidence type="ECO:0000259" key="12">
    <source>
        <dbReference type="Pfam" id="PF03934"/>
    </source>
</evidence>
<keyword evidence="7" id="KW-0653">Protein transport</keyword>
<evidence type="ECO:0000256" key="5">
    <source>
        <dbReference type="ARBA" id="ARBA00022519"/>
    </source>
</evidence>
<dbReference type="RefSeq" id="WP_010862267.1">
    <property type="nucleotide sequence ID" value="NZ_KB944507.1"/>
</dbReference>
<feature type="region of interest" description="Disordered" evidence="10">
    <location>
        <begin position="129"/>
        <end position="173"/>
    </location>
</feature>
<dbReference type="InterPro" id="IPR049179">
    <property type="entry name" value="T2SSK_SAM-like_2nd"/>
</dbReference>
<dbReference type="GO" id="GO:0009306">
    <property type="term" value="P:protein secretion"/>
    <property type="evidence" value="ECO:0007669"/>
    <property type="project" value="InterPro"/>
</dbReference>
<evidence type="ECO:0000256" key="1">
    <source>
        <dbReference type="ARBA" id="ARBA00004533"/>
    </source>
</evidence>
<evidence type="ECO:0000256" key="11">
    <source>
        <dbReference type="SAM" id="Phobius"/>
    </source>
</evidence>
<organism evidence="14 15">
    <name type="scientific">Plesiomonas shigelloides 302-73</name>
    <dbReference type="NCBI Taxonomy" id="1315976"/>
    <lineage>
        <taxon>Bacteria</taxon>
        <taxon>Pseudomonadati</taxon>
        <taxon>Pseudomonadota</taxon>
        <taxon>Gammaproteobacteria</taxon>
        <taxon>Enterobacterales</taxon>
        <taxon>Enterobacteriaceae</taxon>
        <taxon>Plesiomonas</taxon>
    </lineage>
</organism>
<proteinExistence type="inferred from homology"/>
<gene>
    <name evidence="14" type="ORF">PLESHI_03164</name>
</gene>
<comment type="subcellular location">
    <subcellularLocation>
        <location evidence="1">Cell inner membrane</location>
    </subcellularLocation>
</comment>
<dbReference type="HOGENOM" id="CLU_057294_0_0_6"/>
<keyword evidence="9 11" id="KW-0472">Membrane</keyword>
<evidence type="ECO:0000313" key="15">
    <source>
        <dbReference type="Proteomes" id="UP000014012"/>
    </source>
</evidence>
<evidence type="ECO:0000256" key="4">
    <source>
        <dbReference type="ARBA" id="ARBA00022475"/>
    </source>
</evidence>
<dbReference type="EMBL" id="AQQO01000023">
    <property type="protein sequence ID" value="EON89925.1"/>
    <property type="molecule type" value="Genomic_DNA"/>
</dbReference>
<dbReference type="Proteomes" id="UP000014012">
    <property type="component" value="Unassembled WGS sequence"/>
</dbReference>
<feature type="compositionally biased region" description="Low complexity" evidence="10">
    <location>
        <begin position="129"/>
        <end position="138"/>
    </location>
</feature>
<feature type="domain" description="T2SS protein K first SAM-like" evidence="13">
    <location>
        <begin position="113"/>
        <end position="268"/>
    </location>
</feature>
<evidence type="ECO:0000256" key="8">
    <source>
        <dbReference type="ARBA" id="ARBA00022989"/>
    </source>
</evidence>
<comment type="similarity">
    <text evidence="2">Belongs to the GSP K family.</text>
</comment>
<comment type="caution">
    <text evidence="14">The sequence shown here is derived from an EMBL/GenBank/DDBJ whole genome shotgun (WGS) entry which is preliminary data.</text>
</comment>
<dbReference type="STRING" id="703.SAMEA2665130_00792"/>
<dbReference type="NCBIfam" id="NF037980">
    <property type="entry name" value="T2SS_GspK"/>
    <property type="match status" value="1"/>
</dbReference>
<evidence type="ECO:0000256" key="7">
    <source>
        <dbReference type="ARBA" id="ARBA00022927"/>
    </source>
</evidence>
<evidence type="ECO:0000256" key="10">
    <source>
        <dbReference type="SAM" id="MobiDB-lite"/>
    </source>
</evidence>
<keyword evidence="3" id="KW-0813">Transport</keyword>
<dbReference type="OrthoDB" id="9788973at2"/>
<dbReference type="InterPro" id="IPR049031">
    <property type="entry name" value="T2SSK_SAM-like_1st"/>
</dbReference>
<dbReference type="Pfam" id="PF21687">
    <property type="entry name" value="T2SSK_1st"/>
    <property type="match status" value="1"/>
</dbReference>
<dbReference type="InterPro" id="IPR005628">
    <property type="entry name" value="GspK"/>
</dbReference>
<keyword evidence="6 11" id="KW-0812">Transmembrane</keyword>
<evidence type="ECO:0000256" key="6">
    <source>
        <dbReference type="ARBA" id="ARBA00022692"/>
    </source>
</evidence>
<reference evidence="14 15" key="1">
    <citation type="journal article" date="2013" name="Genome Announc.">
        <title>Genome Sequence of Plesiomonas shigelloides Strain 302-73 (Serotype O1).</title>
        <authorList>
            <person name="Pique N."/>
            <person name="Aquilini E."/>
            <person name="Alioto T."/>
            <person name="Minana-Galbis D."/>
            <person name="Tomas J.M."/>
        </authorList>
    </citation>
    <scope>NUCLEOTIDE SEQUENCE [LARGE SCALE GENOMIC DNA]</scope>
    <source>
        <strain evidence="14 15">302-73</strain>
    </source>
</reference>
<keyword evidence="8 11" id="KW-1133">Transmembrane helix</keyword>
<feature type="domain" description="T2SS protein K second SAM-like" evidence="12">
    <location>
        <begin position="273"/>
        <end position="340"/>
    </location>
</feature>
<evidence type="ECO:0000256" key="9">
    <source>
        <dbReference type="ARBA" id="ARBA00023136"/>
    </source>
</evidence>
<evidence type="ECO:0000313" key="14">
    <source>
        <dbReference type="EMBL" id="EON89925.1"/>
    </source>
</evidence>
<dbReference type="GO" id="GO:0005886">
    <property type="term" value="C:plasma membrane"/>
    <property type="evidence" value="ECO:0007669"/>
    <property type="project" value="UniProtKB-SubCell"/>
</dbReference>
<dbReference type="PATRIC" id="fig|1315976.3.peg.611"/>
<dbReference type="InterPro" id="IPR045584">
    <property type="entry name" value="Pilin-like"/>
</dbReference>
<dbReference type="Gene3D" id="1.10.40.60">
    <property type="entry name" value="EpsJ-like"/>
    <property type="match status" value="2"/>
</dbReference>
<keyword evidence="15" id="KW-1185">Reference proteome</keyword>
<keyword evidence="5" id="KW-0997">Cell inner membrane</keyword>
<dbReference type="PANTHER" id="PTHR38831">
    <property type="entry name" value="TYPE II SECRETION SYSTEM PROTEIN K"/>
    <property type="match status" value="1"/>
</dbReference>
<dbReference type="PANTHER" id="PTHR38831:SF1">
    <property type="entry name" value="TYPE II SECRETION SYSTEM PROTEIN K-RELATED"/>
    <property type="match status" value="1"/>
</dbReference>
<dbReference type="InterPro" id="IPR038072">
    <property type="entry name" value="GspK_central_sf"/>
</dbReference>
<sequence>MKRKPANAPRRLIPPPKRGMAMVIVMVLLAVMTLLAANMSGRIQQQIGLALHQQEYQGLPWLTVAAESQALRLLRDSVGLEPTVNLSQAWAQEDLHFALPQGRVSLSLSDLQACFNLNALHEAQISLAGQTSGSSSNTGEGGGENTDPENGELGNSVPENPAPAHPTPESAAQNGTPLVVRQLLALLKSQDVPEYRAELLADNLWEFIDADSVVQTAQGREDSEYLARDLPFYPPNSLLTDVSEIRPVQGMDAELYQRVAPVLCTIPEKNLRINVNTLGEDNAPLLEAVFTPYLSRMQAEQILRERPQQGWESVAAFLQTPALADVDSAVKQRLKTLLTVSSDYFRLSVRIEMNGVRRDSEAVIGRSASDRQGFYVLWHQQGDLE</sequence>
<keyword evidence="4" id="KW-1003">Cell membrane</keyword>
<evidence type="ECO:0000259" key="13">
    <source>
        <dbReference type="Pfam" id="PF21687"/>
    </source>
</evidence>
<accession>R8AUD6</accession>